<name>A0AAU8KXT9_9CAUD</name>
<evidence type="ECO:0000313" key="1">
    <source>
        <dbReference type="EMBL" id="XCN28188.1"/>
    </source>
</evidence>
<organism evidence="1">
    <name type="scientific">Pantoea phage Survivor</name>
    <dbReference type="NCBI Taxonomy" id="3232176"/>
    <lineage>
        <taxon>Viruses</taxon>
        <taxon>Duplodnaviria</taxon>
        <taxon>Heunggongvirae</taxon>
        <taxon>Uroviricota</taxon>
        <taxon>Caudoviricetes</taxon>
    </lineage>
</organism>
<sequence length="91" mass="10461">MKTVTINKGEELTPNLNGFTHFWLNEIVREDETVITKVKPTYPSEFDAKDPLRCNFNYDGTTPTIVFDPETKKLKASGWGYTKLTLTFVKE</sequence>
<proteinExistence type="predicted"/>
<dbReference type="EMBL" id="PP885733">
    <property type="protein sequence ID" value="XCN28188.1"/>
    <property type="molecule type" value="Genomic_DNA"/>
</dbReference>
<reference evidence="1" key="1">
    <citation type="submission" date="2024-06" db="EMBL/GenBank/DDBJ databases">
        <authorList>
            <person name="Gannavaram S."/>
            <person name="Nemani S."/>
            <person name="Datta M."/>
            <person name="Picchiottino A."/>
            <person name="Mereddy A."/>
            <person name="Gannavaram N."/>
            <person name="Honeycutt C."/>
            <person name="Tran D."/>
            <person name="Choi K."/>
            <person name="Srinivasan K."/>
            <person name="Johnson A."/>
        </authorList>
    </citation>
    <scope>NUCLEOTIDE SEQUENCE</scope>
</reference>
<accession>A0AAU8KXT9</accession>
<protein>
    <submittedName>
        <fullName evidence="1">Uncharacterized protein</fullName>
    </submittedName>
</protein>